<proteinExistence type="predicted"/>
<dbReference type="GO" id="GO:0006355">
    <property type="term" value="P:regulation of DNA-templated transcription"/>
    <property type="evidence" value="ECO:0007669"/>
    <property type="project" value="InterPro"/>
</dbReference>
<accession>A0AAD3NYA6</accession>
<name>A0AAD3NYA6_9RHOB</name>
<feature type="domain" description="Arc-like DNA binding" evidence="1">
    <location>
        <begin position="11"/>
        <end position="45"/>
    </location>
</feature>
<reference evidence="2" key="2">
    <citation type="submission" date="2023-01" db="EMBL/GenBank/DDBJ databases">
        <authorList>
            <person name="Sun Q."/>
            <person name="Evtushenko L."/>
        </authorList>
    </citation>
    <scope>NUCLEOTIDE SEQUENCE</scope>
    <source>
        <strain evidence="2">VKM B-2222</strain>
    </source>
</reference>
<dbReference type="Proteomes" id="UP001143349">
    <property type="component" value="Unassembled WGS sequence"/>
</dbReference>
<protein>
    <recommendedName>
        <fullName evidence="1">Arc-like DNA binding domain-containing protein</fullName>
    </recommendedName>
</protein>
<reference evidence="2" key="1">
    <citation type="journal article" date="2014" name="Int. J. Syst. Evol. Microbiol.">
        <title>Complete genome sequence of Corynebacterium casei LMG S-19264T (=DSM 44701T), isolated from a smear-ripened cheese.</title>
        <authorList>
            <consortium name="US DOE Joint Genome Institute (JGI-PGF)"/>
            <person name="Walter F."/>
            <person name="Albersmeier A."/>
            <person name="Kalinowski J."/>
            <person name="Ruckert C."/>
        </authorList>
    </citation>
    <scope>NUCLEOTIDE SEQUENCE</scope>
    <source>
        <strain evidence="2">VKM B-2222</strain>
    </source>
</reference>
<dbReference type="SUPFAM" id="SSF47598">
    <property type="entry name" value="Ribbon-helix-helix"/>
    <property type="match status" value="1"/>
</dbReference>
<dbReference type="Gene3D" id="1.10.1220.10">
    <property type="entry name" value="Met repressor-like"/>
    <property type="match status" value="1"/>
</dbReference>
<gene>
    <name evidence="2" type="ORF">GCM10017635_09380</name>
</gene>
<dbReference type="InterPro" id="IPR005569">
    <property type="entry name" value="Arc_DNA-bd_dom"/>
</dbReference>
<dbReference type="InterPro" id="IPR013321">
    <property type="entry name" value="Arc_rbn_hlx_hlx"/>
</dbReference>
<dbReference type="EMBL" id="BSFH01000017">
    <property type="protein sequence ID" value="GLK63468.1"/>
    <property type="molecule type" value="Genomic_DNA"/>
</dbReference>
<dbReference type="AlphaFoldDB" id="A0AAD3NYA6"/>
<dbReference type="Pfam" id="PF03869">
    <property type="entry name" value="Arc"/>
    <property type="match status" value="1"/>
</dbReference>
<dbReference type="InterPro" id="IPR010985">
    <property type="entry name" value="Ribbon_hlx_hlx"/>
</dbReference>
<comment type="caution">
    <text evidence="2">The sequence shown here is derived from an EMBL/GenBank/DDBJ whole genome shotgun (WGS) entry which is preliminary data.</text>
</comment>
<evidence type="ECO:0000313" key="2">
    <source>
        <dbReference type="EMBL" id="GLK63468.1"/>
    </source>
</evidence>
<sequence length="85" mass="9556">MAKQDDWIRITLRLPRELHEKLTGALDDTNRSMNAEIVSRLEQSFWTADPPPQMGGVFGLRPRSPEVSELAAEIARLLAEQAKKG</sequence>
<organism evidence="2 3">
    <name type="scientific">Paracoccus kondratievae</name>
    <dbReference type="NCBI Taxonomy" id="135740"/>
    <lineage>
        <taxon>Bacteria</taxon>
        <taxon>Pseudomonadati</taxon>
        <taxon>Pseudomonadota</taxon>
        <taxon>Alphaproteobacteria</taxon>
        <taxon>Rhodobacterales</taxon>
        <taxon>Paracoccaceae</taxon>
        <taxon>Paracoccus</taxon>
    </lineage>
</organism>
<dbReference type="GO" id="GO:0003677">
    <property type="term" value="F:DNA binding"/>
    <property type="evidence" value="ECO:0007669"/>
    <property type="project" value="InterPro"/>
</dbReference>
<keyword evidence="3" id="KW-1185">Reference proteome</keyword>
<evidence type="ECO:0000259" key="1">
    <source>
        <dbReference type="Pfam" id="PF03869"/>
    </source>
</evidence>
<dbReference type="RefSeq" id="WP_271179302.1">
    <property type="nucleotide sequence ID" value="NZ_BSFH01000017.1"/>
</dbReference>
<evidence type="ECO:0000313" key="3">
    <source>
        <dbReference type="Proteomes" id="UP001143349"/>
    </source>
</evidence>